<accession>A0A3M7RU71</accession>
<evidence type="ECO:0000313" key="3">
    <source>
        <dbReference type="Proteomes" id="UP000276133"/>
    </source>
</evidence>
<gene>
    <name evidence="2" type="ORF">BpHYR1_002983</name>
</gene>
<proteinExistence type="predicted"/>
<keyword evidence="2" id="KW-0472">Membrane</keyword>
<feature type="signal peptide" evidence="1">
    <location>
        <begin position="1"/>
        <end position="18"/>
    </location>
</feature>
<keyword evidence="1" id="KW-0732">Signal</keyword>
<organism evidence="2 3">
    <name type="scientific">Brachionus plicatilis</name>
    <name type="common">Marine rotifer</name>
    <name type="synonym">Brachionus muelleri</name>
    <dbReference type="NCBI Taxonomy" id="10195"/>
    <lineage>
        <taxon>Eukaryota</taxon>
        <taxon>Metazoa</taxon>
        <taxon>Spiralia</taxon>
        <taxon>Gnathifera</taxon>
        <taxon>Rotifera</taxon>
        <taxon>Eurotatoria</taxon>
        <taxon>Monogononta</taxon>
        <taxon>Pseudotrocha</taxon>
        <taxon>Ploima</taxon>
        <taxon>Brachionidae</taxon>
        <taxon>Brachionus</taxon>
    </lineage>
</organism>
<evidence type="ECO:0000313" key="2">
    <source>
        <dbReference type="EMBL" id="RNA27111.1"/>
    </source>
</evidence>
<name>A0A3M7RU71_BRAPC</name>
<evidence type="ECO:0000256" key="1">
    <source>
        <dbReference type="SAM" id="SignalP"/>
    </source>
</evidence>
<dbReference type="AlphaFoldDB" id="A0A3M7RU71"/>
<comment type="caution">
    <text evidence="2">The sequence shown here is derived from an EMBL/GenBank/DDBJ whole genome shotgun (WGS) entry which is preliminary data.</text>
</comment>
<dbReference type="Proteomes" id="UP000276133">
    <property type="component" value="Unassembled WGS sequence"/>
</dbReference>
<dbReference type="EMBL" id="REGN01002595">
    <property type="protein sequence ID" value="RNA27111.1"/>
    <property type="molecule type" value="Genomic_DNA"/>
</dbReference>
<reference evidence="2 3" key="1">
    <citation type="journal article" date="2018" name="Sci. Rep.">
        <title>Genomic signatures of local adaptation to the degree of environmental predictability in rotifers.</title>
        <authorList>
            <person name="Franch-Gras L."/>
            <person name="Hahn C."/>
            <person name="Garcia-Roger E.M."/>
            <person name="Carmona M.J."/>
            <person name="Serra M."/>
            <person name="Gomez A."/>
        </authorList>
    </citation>
    <scope>NUCLEOTIDE SEQUENCE [LARGE SCALE GENOMIC DNA]</scope>
    <source>
        <strain evidence="2">HYR1</strain>
    </source>
</reference>
<protein>
    <submittedName>
        <fullName evidence="2">Transmembrane (Macronuclear)</fullName>
    </submittedName>
</protein>
<keyword evidence="3" id="KW-1185">Reference proteome</keyword>
<sequence length="653" mass="76450">MYILINFIFIILLQSVWSLNIQCEILKKLSDHINSFQVLQEQPYKPAFKWHEKQGLYRSDIRVNFFGSPAARKLRNGELTSVFDNDMFSTAWIITTILESNLYGKGAPLLDQKRLQLALEAIGSFRDKNDKNYLKSLIRSFWPQIYNSTFDIWQQQPDNIRNVALSVEYVPWDRIIKLLSDLKLEQYIKYVEELRKREVEILDAFSIPPDFDDSYLNLGLGAALFRLKSKYPFAYQSWKQNNTDTQNLIKLTKKYSYRPFSADLNENSIDPRTYFYARGFIQQAYRENKSVSLISTWIQNLDEQRKLKQKCVSMPFNVNNVDVTVAANSIYGITSGAIFNVNDFREYFLKNQELVPIYLNTSFFISWTISNNFTARPDLAQVYYPSTYNFLWYASRTLFLIESELKKFYYFNKIGKYEEYFLDFEKLENILIEAKHFLQDTFETAVTRFLVNSSIQDGRNKTFFRDFIGLNDTNIFGKQESKNDDSLFSTAQAVNILIATWTYQCPKTQSLKWKPNAGNGVKFLVKKSVNWLHRNVLCGKFKPLNSFFSGSVKGFSTLPFWYPGNLVQFLNGTNVDPSKIDERQINDVIYAVKGFINEKEYQNMLAQKHFGFDTPLDFHGYNTKENIFPFWSSAPYTYAVSLLALSQYQNLEK</sequence>
<keyword evidence="2" id="KW-0812">Transmembrane</keyword>
<feature type="chain" id="PRO_5017946414" evidence="1">
    <location>
        <begin position="19"/>
        <end position="653"/>
    </location>
</feature>
<dbReference type="OrthoDB" id="10025474at2759"/>